<proteinExistence type="predicted"/>
<dbReference type="Proteomes" id="UP000011682">
    <property type="component" value="Unassembled WGS sequence"/>
</dbReference>
<dbReference type="AlphaFoldDB" id="S9P5H2"/>
<comment type="caution">
    <text evidence="2">The sequence shown here is derived from an EMBL/GenBank/DDBJ whole genome shotgun (WGS) entry which is preliminary data.</text>
</comment>
<organism evidence="2 3">
    <name type="scientific">Cystobacter fuscus (strain ATCC 25194 / DSM 2262 / NBRC 100088 / M29)</name>
    <dbReference type="NCBI Taxonomy" id="1242864"/>
    <lineage>
        <taxon>Bacteria</taxon>
        <taxon>Pseudomonadati</taxon>
        <taxon>Myxococcota</taxon>
        <taxon>Myxococcia</taxon>
        <taxon>Myxococcales</taxon>
        <taxon>Cystobacterineae</taxon>
        <taxon>Archangiaceae</taxon>
        <taxon>Cystobacter</taxon>
    </lineage>
</organism>
<name>S9P5H2_CYSF2</name>
<accession>S9P5H2</accession>
<keyword evidence="3" id="KW-1185">Reference proteome</keyword>
<evidence type="ECO:0000313" key="3">
    <source>
        <dbReference type="Proteomes" id="UP000011682"/>
    </source>
</evidence>
<evidence type="ECO:0000313" key="2">
    <source>
        <dbReference type="EMBL" id="EPX59680.1"/>
    </source>
</evidence>
<protein>
    <submittedName>
        <fullName evidence="2">Uncharacterized protein</fullName>
    </submittedName>
</protein>
<gene>
    <name evidence="2" type="ORF">D187_002424</name>
</gene>
<reference evidence="2" key="1">
    <citation type="submission" date="2013-05" db="EMBL/GenBank/DDBJ databases">
        <title>Genome assembly of Cystobacter fuscus DSM 2262.</title>
        <authorList>
            <person name="Sharma G."/>
            <person name="Khatri I."/>
            <person name="Kaur C."/>
            <person name="Mayilraj S."/>
            <person name="Subramanian S."/>
        </authorList>
    </citation>
    <scope>NUCLEOTIDE SEQUENCE [LARGE SCALE GENOMIC DNA]</scope>
    <source>
        <strain evidence="2">DSM 2262</strain>
    </source>
</reference>
<feature type="compositionally biased region" description="Basic and acidic residues" evidence="1">
    <location>
        <begin position="28"/>
        <end position="37"/>
    </location>
</feature>
<evidence type="ECO:0000256" key="1">
    <source>
        <dbReference type="SAM" id="MobiDB-lite"/>
    </source>
</evidence>
<sequence>MTPPHRARPRDTPQGGDGRNVHPGIWGWDERTGGSPS</sequence>
<feature type="region of interest" description="Disordered" evidence="1">
    <location>
        <begin position="1"/>
        <end position="37"/>
    </location>
</feature>
<dbReference type="EMBL" id="ANAH02000015">
    <property type="protein sequence ID" value="EPX59680.1"/>
    <property type="molecule type" value="Genomic_DNA"/>
</dbReference>